<organism evidence="1">
    <name type="scientific">Arion vulgaris</name>
    <dbReference type="NCBI Taxonomy" id="1028688"/>
    <lineage>
        <taxon>Eukaryota</taxon>
        <taxon>Metazoa</taxon>
        <taxon>Spiralia</taxon>
        <taxon>Lophotrochozoa</taxon>
        <taxon>Mollusca</taxon>
        <taxon>Gastropoda</taxon>
        <taxon>Heterobranchia</taxon>
        <taxon>Euthyneura</taxon>
        <taxon>Panpulmonata</taxon>
        <taxon>Eupulmonata</taxon>
        <taxon>Stylommatophora</taxon>
        <taxon>Helicina</taxon>
        <taxon>Arionoidea</taxon>
        <taxon>Arionidae</taxon>
        <taxon>Arion</taxon>
    </lineage>
</organism>
<accession>A0A0B7BZN8</accession>
<dbReference type="EMBL" id="HACG01051813">
    <property type="protein sequence ID" value="CEK98684.1"/>
    <property type="molecule type" value="Transcribed_RNA"/>
</dbReference>
<sequence length="68" mass="7847">DKVLLHPSNVRGRIYHQSSLAIGFSTHTNIEFPETILGSNLFIPRAEKRTIMGRNLFRLRFAHGNTWL</sequence>
<gene>
    <name evidence="1" type="primary">ORF219333</name>
</gene>
<proteinExistence type="predicted"/>
<protein>
    <submittedName>
        <fullName evidence="1">Uncharacterized protein</fullName>
    </submittedName>
</protein>
<name>A0A0B7BZN8_9EUPU</name>
<dbReference type="AlphaFoldDB" id="A0A0B7BZN8"/>
<feature type="non-terminal residue" evidence="1">
    <location>
        <position position="1"/>
    </location>
</feature>
<evidence type="ECO:0000313" key="1">
    <source>
        <dbReference type="EMBL" id="CEK98684.1"/>
    </source>
</evidence>
<reference evidence="1" key="1">
    <citation type="submission" date="2014-12" db="EMBL/GenBank/DDBJ databases">
        <title>Insight into the proteome of Arion vulgaris.</title>
        <authorList>
            <person name="Aradska J."/>
            <person name="Bulat T."/>
            <person name="Smidak R."/>
            <person name="Sarate P."/>
            <person name="Gangsoo J."/>
            <person name="Sialana F."/>
            <person name="Bilban M."/>
            <person name="Lubec G."/>
        </authorList>
    </citation>
    <scope>NUCLEOTIDE SEQUENCE</scope>
    <source>
        <tissue evidence="1">Skin</tissue>
    </source>
</reference>